<reference evidence="1 2" key="1">
    <citation type="submission" date="2020-11" db="EMBL/GenBank/DDBJ databases">
        <title>Winogradskyella marina sp. nov., isolated from marine sediment.</title>
        <authorList>
            <person name="Bo J."/>
            <person name="Wang S."/>
            <person name="Song X."/>
            <person name="Du Z."/>
        </authorList>
    </citation>
    <scope>NUCLEOTIDE SEQUENCE [LARGE SCALE GENOMIC DNA]</scope>
    <source>
        <strain evidence="1 2">F6397</strain>
    </source>
</reference>
<dbReference type="Proteomes" id="UP000611215">
    <property type="component" value="Unassembled WGS sequence"/>
</dbReference>
<evidence type="ECO:0008006" key="3">
    <source>
        <dbReference type="Google" id="ProtNLM"/>
    </source>
</evidence>
<name>A0ABS0ELJ0_9FLAO</name>
<dbReference type="EMBL" id="JADOET010000004">
    <property type="protein sequence ID" value="MBF8149561.1"/>
    <property type="molecule type" value="Genomic_DNA"/>
</dbReference>
<keyword evidence="2" id="KW-1185">Reference proteome</keyword>
<dbReference type="RefSeq" id="WP_195870837.1">
    <property type="nucleotide sequence ID" value="NZ_JADOET010000004.1"/>
</dbReference>
<accession>A0ABS0ELJ0</accession>
<gene>
    <name evidence="1" type="ORF">ITJ86_06605</name>
</gene>
<evidence type="ECO:0000313" key="1">
    <source>
        <dbReference type="EMBL" id="MBF8149561.1"/>
    </source>
</evidence>
<evidence type="ECO:0000313" key="2">
    <source>
        <dbReference type="Proteomes" id="UP000611215"/>
    </source>
</evidence>
<protein>
    <recommendedName>
        <fullName evidence="3">Glycosyltransferase family 1 protein</fullName>
    </recommendedName>
</protein>
<comment type="caution">
    <text evidence="1">The sequence shown here is derived from an EMBL/GenBank/DDBJ whole genome shotgun (WGS) entry which is preliminary data.</text>
</comment>
<organism evidence="1 2">
    <name type="scientific">Winogradskyella marina</name>
    <dbReference type="NCBI Taxonomy" id="2785530"/>
    <lineage>
        <taxon>Bacteria</taxon>
        <taxon>Pseudomonadati</taxon>
        <taxon>Bacteroidota</taxon>
        <taxon>Flavobacteriia</taxon>
        <taxon>Flavobacteriales</taxon>
        <taxon>Flavobacteriaceae</taxon>
        <taxon>Winogradskyella</taxon>
    </lineage>
</organism>
<proteinExistence type="predicted"/>
<sequence length="347" mass="41167">MKPLFKCELNYFPSRHLSHIYDGFEKLRKFGVIETTLIPATTNQTKPLLNVMVNNKYRVIYDTLDGFNWINGSIDENLDYFSKNIEADFYFKRSFNNQILDHAPKNCKVFPLGLYFPFKSEGKYPTRFYEKFKGLLKENLIISKYYNKTSFTNKDFEYYPIPNRENKILFLTQLWNPDDVKLEHLKLERKLINENRIDCIKALRKEFGKDFFGGLQHNSYRVSDLDSLMLPFSMTKREAFLQTVKRHNICIATAGLHNSIGAKFGEYIAASRAIITEPIEYTLPGDFENNKNYLMFFDKYELIENIHSLLRSEDKLVDMMRRNYQYYNNYLRSDSLVLNTLLKILEK</sequence>